<accession>A0A2H0YU54</accession>
<gene>
    <name evidence="2" type="ORF">COT24_05715</name>
</gene>
<sequence>MSFFYKNKILVLLAKYFRFILNGVIILLLFISFYFILWPKYSEINDEGSLDYESKVELLESRNQELAQLQDLEVKFNQITSAEIVKLEKILPSGKDFSDIFVQMENLAKESGLKLSRVSITEGGLVEVATDTGKNSTTSKSKTSSNTGKEIGAVNISLSVEGDNTYPALKIFLDNIEDNMRIVDIDSLSYTPPTGESSSYTVNLKTYYLAD</sequence>
<keyword evidence="1" id="KW-0472">Membrane</keyword>
<dbReference type="InterPro" id="IPR014717">
    <property type="entry name" value="Transl_elong_EF1B/ribsomal_bS6"/>
</dbReference>
<keyword evidence="1" id="KW-1133">Transmembrane helix</keyword>
<protein>
    <recommendedName>
        <fullName evidence="4">Type 4a pilus biogenesis protein PilO</fullName>
    </recommendedName>
</protein>
<name>A0A2H0YU54_9BACT</name>
<evidence type="ECO:0000256" key="1">
    <source>
        <dbReference type="SAM" id="Phobius"/>
    </source>
</evidence>
<dbReference type="Proteomes" id="UP000231542">
    <property type="component" value="Unassembled WGS sequence"/>
</dbReference>
<feature type="transmembrane region" description="Helical" evidence="1">
    <location>
        <begin position="16"/>
        <end position="37"/>
    </location>
</feature>
<keyword evidence="1" id="KW-0812">Transmembrane</keyword>
<reference evidence="2 3" key="1">
    <citation type="submission" date="2017-09" db="EMBL/GenBank/DDBJ databases">
        <title>Depth-based differentiation of microbial function through sediment-hosted aquifers and enrichment of novel symbionts in the deep terrestrial subsurface.</title>
        <authorList>
            <person name="Probst A.J."/>
            <person name="Ladd B."/>
            <person name="Jarett J.K."/>
            <person name="Geller-Mcgrath D.E."/>
            <person name="Sieber C.M."/>
            <person name="Emerson J.B."/>
            <person name="Anantharaman K."/>
            <person name="Thomas B.C."/>
            <person name="Malmstrom R."/>
            <person name="Stieglmeier M."/>
            <person name="Klingl A."/>
            <person name="Woyke T."/>
            <person name="Ryan C.M."/>
            <person name="Banfield J.F."/>
        </authorList>
    </citation>
    <scope>NUCLEOTIDE SEQUENCE [LARGE SCALE GENOMIC DNA]</scope>
    <source>
        <strain evidence="2">CG08_land_8_20_14_0_20_40_16</strain>
    </source>
</reference>
<dbReference type="EMBL" id="PEXU01000062">
    <property type="protein sequence ID" value="PIS42025.1"/>
    <property type="molecule type" value="Genomic_DNA"/>
</dbReference>
<organism evidence="2 3">
    <name type="scientific">Candidatus Kerfeldbacteria bacterium CG08_land_8_20_14_0_20_40_16</name>
    <dbReference type="NCBI Taxonomy" id="2014244"/>
    <lineage>
        <taxon>Bacteria</taxon>
        <taxon>Candidatus Kerfeldiibacteriota</taxon>
    </lineage>
</organism>
<comment type="caution">
    <text evidence="2">The sequence shown here is derived from an EMBL/GenBank/DDBJ whole genome shotgun (WGS) entry which is preliminary data.</text>
</comment>
<dbReference type="AlphaFoldDB" id="A0A2H0YU54"/>
<proteinExistence type="predicted"/>
<evidence type="ECO:0000313" key="2">
    <source>
        <dbReference type="EMBL" id="PIS42025.1"/>
    </source>
</evidence>
<evidence type="ECO:0008006" key="4">
    <source>
        <dbReference type="Google" id="ProtNLM"/>
    </source>
</evidence>
<dbReference type="Gene3D" id="3.30.70.60">
    <property type="match status" value="1"/>
</dbReference>
<evidence type="ECO:0000313" key="3">
    <source>
        <dbReference type="Proteomes" id="UP000231542"/>
    </source>
</evidence>